<dbReference type="NCBIfam" id="TIGR02622">
    <property type="entry name" value="CDP_4_6_dhtase"/>
    <property type="match status" value="1"/>
</dbReference>
<dbReference type="Pfam" id="PF16363">
    <property type="entry name" value="GDP_Man_Dehyd"/>
    <property type="match status" value="1"/>
</dbReference>
<reference evidence="2" key="2">
    <citation type="submission" date="2021-04" db="EMBL/GenBank/DDBJ databases">
        <authorList>
            <person name="Gilroy R."/>
        </authorList>
    </citation>
    <scope>NUCLEOTIDE SEQUENCE</scope>
    <source>
        <strain evidence="2">ChiSxjej5B17-1746</strain>
    </source>
</reference>
<dbReference type="GO" id="GO:0047733">
    <property type="term" value="F:CDP-glucose 4,6-dehydratase activity"/>
    <property type="evidence" value="ECO:0007669"/>
    <property type="project" value="UniProtKB-EC"/>
</dbReference>
<dbReference type="InterPro" id="IPR016040">
    <property type="entry name" value="NAD(P)-bd_dom"/>
</dbReference>
<sequence length="386" mass="42763">MFGHIYAGRRVFVTGHTGFKGSWLTAWLLHMGAEVAGFSDAVPTSPSHFDVIGLGPRIRDYRGDVRDRKALTEAMRDFQPEIVFHLAAQALVRASYENPASTIEVNALGTLNVLEAVRTVPSVEAVVCITSDKAYRNDEWVWGYRETDHLGGYDPYSASKGCAEIIAHSYFKSFFADPVHAPYCATTRAGNVIGGGDWAADRIVPDCARAWSEGRAVEIRSPHATRPWQHVLEPLSGYLWLGAKLYAAHRDAVRSGKGDGCHEGFRLDGEAFNFGPSSDASHTVADVVRSLEGQWTGFGSRMDTAGQAGMKECTLLKLCCDKALACLQWRATLGFEETMRFTARWYEVFYREEGADIYAFTQSQIDDYCRQAAAQGLPWSSDVIRY</sequence>
<feature type="domain" description="NAD(P)-binding" evidence="1">
    <location>
        <begin position="12"/>
        <end position="174"/>
    </location>
</feature>
<dbReference type="SUPFAM" id="SSF51735">
    <property type="entry name" value="NAD(P)-binding Rossmann-fold domains"/>
    <property type="match status" value="1"/>
</dbReference>
<keyword evidence="2" id="KW-0456">Lyase</keyword>
<comment type="caution">
    <text evidence="2">The sequence shown here is derived from an EMBL/GenBank/DDBJ whole genome shotgun (WGS) entry which is preliminary data.</text>
</comment>
<gene>
    <name evidence="2" type="primary">rfbG</name>
    <name evidence="2" type="ORF">H9874_10830</name>
</gene>
<proteinExistence type="predicted"/>
<evidence type="ECO:0000259" key="1">
    <source>
        <dbReference type="Pfam" id="PF16363"/>
    </source>
</evidence>
<dbReference type="CDD" id="cd05252">
    <property type="entry name" value="CDP_GD_SDR_e"/>
    <property type="match status" value="1"/>
</dbReference>
<evidence type="ECO:0000313" key="2">
    <source>
        <dbReference type="EMBL" id="HIW79619.1"/>
    </source>
</evidence>
<dbReference type="EMBL" id="DXGI01000402">
    <property type="protein sequence ID" value="HIW79619.1"/>
    <property type="molecule type" value="Genomic_DNA"/>
</dbReference>
<dbReference type="Gene3D" id="3.40.50.720">
    <property type="entry name" value="NAD(P)-binding Rossmann-like Domain"/>
    <property type="match status" value="1"/>
</dbReference>
<dbReference type="EC" id="4.2.1.45" evidence="2"/>
<name>A0A9D1U9E4_9BACT</name>
<reference evidence="2" key="1">
    <citation type="journal article" date="2021" name="PeerJ">
        <title>Extensive microbial diversity within the chicken gut microbiome revealed by metagenomics and culture.</title>
        <authorList>
            <person name="Gilroy R."/>
            <person name="Ravi A."/>
            <person name="Getino M."/>
            <person name="Pursley I."/>
            <person name="Horton D.L."/>
            <person name="Alikhan N.F."/>
            <person name="Baker D."/>
            <person name="Gharbi K."/>
            <person name="Hall N."/>
            <person name="Watson M."/>
            <person name="Adriaenssens E.M."/>
            <person name="Foster-Nyarko E."/>
            <person name="Jarju S."/>
            <person name="Secka A."/>
            <person name="Antonio M."/>
            <person name="Oren A."/>
            <person name="Chaudhuri R.R."/>
            <person name="La Ragione R."/>
            <person name="Hildebrand F."/>
            <person name="Pallen M.J."/>
        </authorList>
    </citation>
    <scope>NUCLEOTIDE SEQUENCE</scope>
    <source>
        <strain evidence="2">ChiSxjej5B17-1746</strain>
    </source>
</reference>
<dbReference type="InterPro" id="IPR013445">
    <property type="entry name" value="CDP_4_6_deHydtase"/>
</dbReference>
<dbReference type="PANTHER" id="PTHR43000">
    <property type="entry name" value="DTDP-D-GLUCOSE 4,6-DEHYDRATASE-RELATED"/>
    <property type="match status" value="1"/>
</dbReference>
<dbReference type="Gene3D" id="3.90.25.10">
    <property type="entry name" value="UDP-galactose 4-epimerase, domain 1"/>
    <property type="match status" value="1"/>
</dbReference>
<dbReference type="Proteomes" id="UP000824264">
    <property type="component" value="Unassembled WGS sequence"/>
</dbReference>
<dbReference type="AlphaFoldDB" id="A0A9D1U9E4"/>
<accession>A0A9D1U9E4</accession>
<dbReference type="InterPro" id="IPR036291">
    <property type="entry name" value="NAD(P)-bd_dom_sf"/>
</dbReference>
<organism evidence="2 3">
    <name type="scientific">Candidatus Bilophila faecipullorum</name>
    <dbReference type="NCBI Taxonomy" id="2838482"/>
    <lineage>
        <taxon>Bacteria</taxon>
        <taxon>Pseudomonadati</taxon>
        <taxon>Thermodesulfobacteriota</taxon>
        <taxon>Desulfovibrionia</taxon>
        <taxon>Desulfovibrionales</taxon>
        <taxon>Desulfovibrionaceae</taxon>
        <taxon>Bilophila</taxon>
    </lineage>
</organism>
<evidence type="ECO:0000313" key="3">
    <source>
        <dbReference type="Proteomes" id="UP000824264"/>
    </source>
</evidence>
<protein>
    <submittedName>
        <fullName evidence="2">CDP-glucose 4,6-dehydratase</fullName>
        <ecNumber evidence="2">4.2.1.45</ecNumber>
    </submittedName>
</protein>